<dbReference type="Proteomes" id="UP001443914">
    <property type="component" value="Unassembled WGS sequence"/>
</dbReference>
<dbReference type="PROSITE" id="PS50969">
    <property type="entry name" value="FCP1"/>
    <property type="match status" value="1"/>
</dbReference>
<reference evidence="18" key="1">
    <citation type="submission" date="2024-03" db="EMBL/GenBank/DDBJ databases">
        <title>WGS assembly of Saponaria officinalis var. Norfolk2.</title>
        <authorList>
            <person name="Jenkins J."/>
            <person name="Shu S."/>
            <person name="Grimwood J."/>
            <person name="Barry K."/>
            <person name="Goodstein D."/>
            <person name="Schmutz J."/>
            <person name="Leebens-Mack J."/>
            <person name="Osbourn A."/>
        </authorList>
    </citation>
    <scope>NUCLEOTIDE SEQUENCE [LARGE SCALE GENOMIC DNA]</scope>
    <source>
        <strain evidence="18">JIC</strain>
    </source>
</reference>
<dbReference type="InterPro" id="IPR036412">
    <property type="entry name" value="HAD-like_sf"/>
</dbReference>
<comment type="cofactor">
    <cofactor evidence="3">
        <name>Mg(2+)</name>
        <dbReference type="ChEBI" id="CHEBI:18420"/>
    </cofactor>
</comment>
<evidence type="ECO:0000256" key="3">
    <source>
        <dbReference type="ARBA" id="ARBA00001946"/>
    </source>
</evidence>
<dbReference type="Pfam" id="PF03031">
    <property type="entry name" value="NIF"/>
    <property type="match status" value="1"/>
</dbReference>
<evidence type="ECO:0000256" key="9">
    <source>
        <dbReference type="ARBA" id="ARBA00023015"/>
    </source>
</evidence>
<evidence type="ECO:0000256" key="10">
    <source>
        <dbReference type="ARBA" id="ARBA00023163"/>
    </source>
</evidence>
<keyword evidence="7 15" id="KW-0378">Hydrolase</keyword>
<evidence type="ECO:0000256" key="4">
    <source>
        <dbReference type="ARBA" id="ARBA00004123"/>
    </source>
</evidence>
<dbReference type="InterPro" id="IPR039189">
    <property type="entry name" value="Fcp1"/>
</dbReference>
<comment type="subunit">
    <text evidence="14">Interacts with RAP74.</text>
</comment>
<evidence type="ECO:0000256" key="8">
    <source>
        <dbReference type="ARBA" id="ARBA00022884"/>
    </source>
</evidence>
<evidence type="ECO:0000256" key="7">
    <source>
        <dbReference type="ARBA" id="ARBA00022801"/>
    </source>
</evidence>
<dbReference type="NCBIfam" id="TIGR02250">
    <property type="entry name" value="FCP1_euk"/>
    <property type="match status" value="1"/>
</dbReference>
<dbReference type="Gene3D" id="3.40.50.10190">
    <property type="entry name" value="BRCT domain"/>
    <property type="match status" value="1"/>
</dbReference>
<proteinExistence type="predicted"/>
<dbReference type="InterPro" id="IPR004274">
    <property type="entry name" value="FCP1_dom"/>
</dbReference>
<dbReference type="Gene3D" id="3.40.50.1000">
    <property type="entry name" value="HAD superfamily/HAD-like"/>
    <property type="match status" value="1"/>
</dbReference>
<dbReference type="GO" id="GO:0009651">
    <property type="term" value="P:response to salt stress"/>
    <property type="evidence" value="ECO:0007669"/>
    <property type="project" value="UniProtKB-ARBA"/>
</dbReference>
<dbReference type="InterPro" id="IPR001357">
    <property type="entry name" value="BRCT_dom"/>
</dbReference>
<evidence type="ECO:0000256" key="1">
    <source>
        <dbReference type="ARBA" id="ARBA00001936"/>
    </source>
</evidence>
<evidence type="ECO:0000256" key="14">
    <source>
        <dbReference type="ARBA" id="ARBA00063107"/>
    </source>
</evidence>
<dbReference type="GO" id="GO:0008420">
    <property type="term" value="F:RNA polymerase II CTD heptapeptide repeat phosphatase activity"/>
    <property type="evidence" value="ECO:0007669"/>
    <property type="project" value="UniProtKB-UniRule"/>
</dbReference>
<dbReference type="InterPro" id="IPR023214">
    <property type="entry name" value="HAD_sf"/>
</dbReference>
<evidence type="ECO:0000256" key="2">
    <source>
        <dbReference type="ARBA" id="ARBA00001941"/>
    </source>
</evidence>
<name>A0AAW1KSW1_SAPOF</name>
<dbReference type="GO" id="GO:0046872">
    <property type="term" value="F:metal ion binding"/>
    <property type="evidence" value="ECO:0007669"/>
    <property type="project" value="UniProtKB-KW"/>
</dbReference>
<evidence type="ECO:0000256" key="6">
    <source>
        <dbReference type="ARBA" id="ARBA00022723"/>
    </source>
</evidence>
<evidence type="ECO:0000256" key="12">
    <source>
        <dbReference type="ARBA" id="ARBA00047761"/>
    </source>
</evidence>
<keyword evidence="19" id="KW-1185">Reference proteome</keyword>
<organism evidence="18 19">
    <name type="scientific">Saponaria officinalis</name>
    <name type="common">Common soapwort</name>
    <name type="synonym">Lychnis saponaria</name>
    <dbReference type="NCBI Taxonomy" id="3572"/>
    <lineage>
        <taxon>Eukaryota</taxon>
        <taxon>Viridiplantae</taxon>
        <taxon>Streptophyta</taxon>
        <taxon>Embryophyta</taxon>
        <taxon>Tracheophyta</taxon>
        <taxon>Spermatophyta</taxon>
        <taxon>Magnoliopsida</taxon>
        <taxon>eudicotyledons</taxon>
        <taxon>Gunneridae</taxon>
        <taxon>Pentapetalae</taxon>
        <taxon>Caryophyllales</taxon>
        <taxon>Caryophyllaceae</taxon>
        <taxon>Caryophylleae</taxon>
        <taxon>Saponaria</taxon>
    </lineage>
</organism>
<evidence type="ECO:0000256" key="11">
    <source>
        <dbReference type="ARBA" id="ARBA00023242"/>
    </source>
</evidence>
<evidence type="ECO:0000256" key="15">
    <source>
        <dbReference type="RuleBase" id="RU366066"/>
    </source>
</evidence>
<dbReference type="GO" id="GO:0003723">
    <property type="term" value="F:RNA binding"/>
    <property type="evidence" value="ECO:0007669"/>
    <property type="project" value="UniProtKB-KW"/>
</dbReference>
<evidence type="ECO:0000259" key="16">
    <source>
        <dbReference type="PROSITE" id="PS50172"/>
    </source>
</evidence>
<accession>A0AAW1KSW1</accession>
<keyword evidence="8" id="KW-0694">RNA-binding</keyword>
<comment type="cofactor">
    <cofactor evidence="1">
        <name>Mn(2+)</name>
        <dbReference type="ChEBI" id="CHEBI:29035"/>
    </cofactor>
</comment>
<keyword evidence="5" id="KW-0678">Repressor</keyword>
<protein>
    <recommendedName>
        <fullName evidence="15">RNA polymerase II C-terminal domain phosphatase-like</fullName>
        <ecNumber evidence="15">3.1.3.16</ecNumber>
    </recommendedName>
</protein>
<evidence type="ECO:0000259" key="17">
    <source>
        <dbReference type="PROSITE" id="PS50969"/>
    </source>
</evidence>
<dbReference type="InterPro" id="IPR011947">
    <property type="entry name" value="FCP1_euk"/>
</dbReference>
<dbReference type="SUPFAM" id="SSF52113">
    <property type="entry name" value="BRCT domain"/>
    <property type="match status" value="1"/>
</dbReference>
<evidence type="ECO:0000313" key="18">
    <source>
        <dbReference type="EMBL" id="KAK9725695.1"/>
    </source>
</evidence>
<dbReference type="EC" id="3.1.3.16" evidence="15"/>
<dbReference type="CDD" id="cd17729">
    <property type="entry name" value="BRCT_CTDP1"/>
    <property type="match status" value="1"/>
</dbReference>
<keyword evidence="11 15" id="KW-0539">Nucleus</keyword>
<dbReference type="GO" id="GO:0005634">
    <property type="term" value="C:nucleus"/>
    <property type="evidence" value="ECO:0007669"/>
    <property type="project" value="UniProtKB-SubCell"/>
</dbReference>
<dbReference type="Pfam" id="PF12738">
    <property type="entry name" value="PTCB-BRCT"/>
    <property type="match status" value="1"/>
</dbReference>
<comment type="catalytic activity">
    <reaction evidence="12 15">
        <text>O-phospho-L-seryl-[protein] + H2O = L-seryl-[protein] + phosphate</text>
        <dbReference type="Rhea" id="RHEA:20629"/>
        <dbReference type="Rhea" id="RHEA-COMP:9863"/>
        <dbReference type="Rhea" id="RHEA-COMP:11604"/>
        <dbReference type="ChEBI" id="CHEBI:15377"/>
        <dbReference type="ChEBI" id="CHEBI:29999"/>
        <dbReference type="ChEBI" id="CHEBI:43474"/>
        <dbReference type="ChEBI" id="CHEBI:83421"/>
        <dbReference type="EC" id="3.1.3.16"/>
    </reaction>
</comment>
<dbReference type="PANTHER" id="PTHR23081:SF36">
    <property type="entry name" value="RNA POLYMERASE II SUBUNIT A C-TERMINAL DOMAIN PHOSPHATASE"/>
    <property type="match status" value="1"/>
</dbReference>
<dbReference type="AlphaFoldDB" id="A0AAW1KSW1"/>
<comment type="catalytic activity">
    <reaction evidence="13 15">
        <text>O-phospho-L-threonyl-[protein] + H2O = L-threonyl-[protein] + phosphate</text>
        <dbReference type="Rhea" id="RHEA:47004"/>
        <dbReference type="Rhea" id="RHEA-COMP:11060"/>
        <dbReference type="Rhea" id="RHEA-COMP:11605"/>
        <dbReference type="ChEBI" id="CHEBI:15377"/>
        <dbReference type="ChEBI" id="CHEBI:30013"/>
        <dbReference type="ChEBI" id="CHEBI:43474"/>
        <dbReference type="ChEBI" id="CHEBI:61977"/>
        <dbReference type="EC" id="3.1.3.16"/>
    </reaction>
</comment>
<comment type="cofactor">
    <cofactor evidence="2">
        <name>Co(2+)</name>
        <dbReference type="ChEBI" id="CHEBI:48828"/>
    </cofactor>
</comment>
<keyword evidence="10" id="KW-0804">Transcription</keyword>
<keyword evidence="6" id="KW-0479">Metal-binding</keyword>
<dbReference type="FunFam" id="3.40.50.10190:FF:000014">
    <property type="entry name" value="RNA polymerase II C-terminal domain phosphatase-like 3"/>
    <property type="match status" value="1"/>
</dbReference>
<dbReference type="PROSITE" id="PS50172">
    <property type="entry name" value="BRCT"/>
    <property type="match status" value="1"/>
</dbReference>
<dbReference type="PANTHER" id="PTHR23081">
    <property type="entry name" value="RNA POLYMERASE II CTD PHOSPHATASE"/>
    <property type="match status" value="1"/>
</dbReference>
<feature type="domain" description="FCP1 homology" evidence="17">
    <location>
        <begin position="25"/>
        <end position="192"/>
    </location>
</feature>
<keyword evidence="9" id="KW-0805">Transcription regulation</keyword>
<dbReference type="SMART" id="SM00292">
    <property type="entry name" value="BRCT"/>
    <property type="match status" value="1"/>
</dbReference>
<dbReference type="InterPro" id="IPR036420">
    <property type="entry name" value="BRCT_dom_sf"/>
</dbReference>
<dbReference type="CDD" id="cd07521">
    <property type="entry name" value="HAD_FCP1-like"/>
    <property type="match status" value="1"/>
</dbReference>
<evidence type="ECO:0000313" key="19">
    <source>
        <dbReference type="Proteomes" id="UP001443914"/>
    </source>
</evidence>
<gene>
    <name evidence="18" type="ORF">RND81_05G163100</name>
</gene>
<dbReference type="SMART" id="SM00577">
    <property type="entry name" value="CPDc"/>
    <property type="match status" value="1"/>
</dbReference>
<evidence type="ECO:0000256" key="13">
    <source>
        <dbReference type="ARBA" id="ARBA00048336"/>
    </source>
</evidence>
<sequence>MKLPNRPTHKNVSINGTCSSSSFDNVENKMYLVLDLDHTLVNSTPIDDLSSEENYLKNLDNLSKRGLFRFENIGVLTKLRPFVRTFLDEASKMFEMYIYTMGDRSYALEMAKLLDPENKLFYSRIISRDDCVLKDQKGLDFLQKPKNSVLVLDDTENVWSNHKDNLILMDRYMYFSSSCRQFGVKCKSLSELRRDEDEADGALSTILQVLKRIFHDYTNTNGVRDVRGILKNVRKRTLRGCKIVFSGIFPTNVEAHKQKLWKMAEELGATCCTVVENDVTHVVTVDLGTEKSRWAVKEGKFLVHPRWVEAAYYLWRRHLEDKFEMAKTVTNKNHLFSLFEDKLNDTNFLDWNQNLRTFLKIERKEYVLDEPLPNVPEENAPRDVHNAFNRHKDDSLEVTCLMLLTMNCKFQKQFEYMEAYDMIQQLKCSFENKTSLKTVNPVLELKSKNFKKICKGKKVNFITKINKHVDGLKNKVKF</sequence>
<comment type="function">
    <text evidence="15">This promotes the activity of RNA polymerase II.</text>
</comment>
<feature type="domain" description="BRCT" evidence="16">
    <location>
        <begin position="233"/>
        <end position="325"/>
    </location>
</feature>
<dbReference type="EMBL" id="JBDFQZ010000005">
    <property type="protein sequence ID" value="KAK9725695.1"/>
    <property type="molecule type" value="Genomic_DNA"/>
</dbReference>
<comment type="subcellular location">
    <subcellularLocation>
        <location evidence="4 15">Nucleus</location>
    </subcellularLocation>
</comment>
<dbReference type="SUPFAM" id="SSF56784">
    <property type="entry name" value="HAD-like"/>
    <property type="match status" value="1"/>
</dbReference>
<evidence type="ECO:0000256" key="5">
    <source>
        <dbReference type="ARBA" id="ARBA00022491"/>
    </source>
</evidence>
<comment type="caution">
    <text evidence="18">The sequence shown here is derived from an EMBL/GenBank/DDBJ whole genome shotgun (WGS) entry which is preliminary data.</text>
</comment>